<dbReference type="InterPro" id="IPR025641">
    <property type="entry name" value="DUF4340"/>
</dbReference>
<keyword evidence="1" id="KW-0472">Membrane</keyword>
<accession>A3IKX2</accession>
<feature type="domain" description="DUF4340" evidence="2">
    <location>
        <begin position="74"/>
        <end position="184"/>
    </location>
</feature>
<dbReference type="Proteomes" id="UP000003781">
    <property type="component" value="Unassembled WGS sequence"/>
</dbReference>
<feature type="transmembrane region" description="Helical" evidence="1">
    <location>
        <begin position="7"/>
        <end position="24"/>
    </location>
</feature>
<name>A3IKX2_9CHRO</name>
<sequence>MKLKNTTWILLGIAIILGIGVYVYELQINPQQEQIEATNKQLFTFDEKEIKALTIQTEDQTYKFEKTTDENQPWQMKEPQNTVANDAVISFLTNLLVTNESTRSLTVPENQKKEYGLDKPTATITIELENQKQHKIILGKPNFQGEFLYAQIDPPSSSSEEMIINLVPKNFQYAVDRQPEEWTKNN</sequence>
<keyword evidence="4" id="KW-1185">Reference proteome</keyword>
<gene>
    <name evidence="3" type="ORF">CY0110_22132</name>
</gene>
<dbReference type="EMBL" id="AAXW01000004">
    <property type="protein sequence ID" value="EAZ92841.1"/>
    <property type="molecule type" value="Genomic_DNA"/>
</dbReference>
<keyword evidence="1" id="KW-1133">Transmembrane helix</keyword>
<reference evidence="3 4" key="1">
    <citation type="submission" date="2007-03" db="EMBL/GenBank/DDBJ databases">
        <authorList>
            <person name="Stal L."/>
            <person name="Ferriera S."/>
            <person name="Johnson J."/>
            <person name="Kravitz S."/>
            <person name="Beeson K."/>
            <person name="Sutton G."/>
            <person name="Rogers Y.-H."/>
            <person name="Friedman R."/>
            <person name="Frazier M."/>
            <person name="Venter J.C."/>
        </authorList>
    </citation>
    <scope>NUCLEOTIDE SEQUENCE [LARGE SCALE GENOMIC DNA]</scope>
    <source>
        <strain evidence="3 4">CCY0110</strain>
    </source>
</reference>
<dbReference type="OrthoDB" id="453197at2"/>
<proteinExistence type="predicted"/>
<dbReference type="AlphaFoldDB" id="A3IKX2"/>
<protein>
    <recommendedName>
        <fullName evidence="2">DUF4340 domain-containing protein</fullName>
    </recommendedName>
</protein>
<keyword evidence="1" id="KW-0812">Transmembrane</keyword>
<evidence type="ECO:0000256" key="1">
    <source>
        <dbReference type="SAM" id="Phobius"/>
    </source>
</evidence>
<dbReference type="eggNOG" id="COG3170">
    <property type="taxonomic scope" value="Bacteria"/>
</dbReference>
<evidence type="ECO:0000313" key="4">
    <source>
        <dbReference type="Proteomes" id="UP000003781"/>
    </source>
</evidence>
<organism evidence="3 4">
    <name type="scientific">Crocosphaera chwakensis CCY0110</name>
    <dbReference type="NCBI Taxonomy" id="391612"/>
    <lineage>
        <taxon>Bacteria</taxon>
        <taxon>Bacillati</taxon>
        <taxon>Cyanobacteriota</taxon>
        <taxon>Cyanophyceae</taxon>
        <taxon>Oscillatoriophycideae</taxon>
        <taxon>Chroococcales</taxon>
        <taxon>Aphanothecaceae</taxon>
        <taxon>Crocosphaera</taxon>
        <taxon>Crocosphaera chwakensis</taxon>
    </lineage>
</organism>
<evidence type="ECO:0000313" key="3">
    <source>
        <dbReference type="EMBL" id="EAZ92841.1"/>
    </source>
</evidence>
<evidence type="ECO:0000259" key="2">
    <source>
        <dbReference type="Pfam" id="PF14238"/>
    </source>
</evidence>
<dbReference type="RefSeq" id="WP_008273985.1">
    <property type="nucleotide sequence ID" value="NZ_AAXW01000004.1"/>
</dbReference>
<comment type="caution">
    <text evidence="3">The sequence shown here is derived from an EMBL/GenBank/DDBJ whole genome shotgun (WGS) entry which is preliminary data.</text>
</comment>
<dbReference type="Pfam" id="PF14238">
    <property type="entry name" value="DUF4340"/>
    <property type="match status" value="1"/>
</dbReference>